<accession>A0A7S3YYF3</accession>
<dbReference type="InterPro" id="IPR019734">
    <property type="entry name" value="TPR_rpt"/>
</dbReference>
<dbReference type="InterPro" id="IPR013105">
    <property type="entry name" value="TPR_2"/>
</dbReference>
<evidence type="ECO:0000256" key="4">
    <source>
        <dbReference type="SAM" id="MobiDB-lite"/>
    </source>
</evidence>
<evidence type="ECO:0000256" key="2">
    <source>
        <dbReference type="ARBA" id="ARBA00022803"/>
    </source>
</evidence>
<dbReference type="AlphaFoldDB" id="A0A7S3YYF3"/>
<evidence type="ECO:0008006" key="6">
    <source>
        <dbReference type="Google" id="ProtNLM"/>
    </source>
</evidence>
<dbReference type="SUPFAM" id="SSF48452">
    <property type="entry name" value="TPR-like"/>
    <property type="match status" value="3"/>
</dbReference>
<dbReference type="InterPro" id="IPR011990">
    <property type="entry name" value="TPR-like_helical_dom_sf"/>
</dbReference>
<evidence type="ECO:0000256" key="1">
    <source>
        <dbReference type="ARBA" id="ARBA00022737"/>
    </source>
</evidence>
<keyword evidence="1" id="KW-0677">Repeat</keyword>
<dbReference type="Pfam" id="PF07719">
    <property type="entry name" value="TPR_2"/>
    <property type="match status" value="1"/>
</dbReference>
<keyword evidence="2 3" id="KW-0802">TPR repeat</keyword>
<evidence type="ECO:0000256" key="3">
    <source>
        <dbReference type="PROSITE-ProRule" id="PRU00339"/>
    </source>
</evidence>
<dbReference type="PANTHER" id="PTHR45588:SF1">
    <property type="entry name" value="WW DOMAIN-CONTAINING PROTEIN"/>
    <property type="match status" value="1"/>
</dbReference>
<dbReference type="Gene3D" id="1.25.40.10">
    <property type="entry name" value="Tetratricopeptide repeat domain"/>
    <property type="match status" value="2"/>
</dbReference>
<evidence type="ECO:0000313" key="5">
    <source>
        <dbReference type="EMBL" id="CAE0665991.1"/>
    </source>
</evidence>
<sequence>MGGIGKKITTTSKDAQLWFNRGLAWLYGYNHEQAIQCFERALKADPHCAMAQWGLGYSFGHNYNYPVPINGQGAWKASQAALSLSKKKPLQDYEQLLIEALAKRYEVEMIDPEKEPEKCATQLRRLQDTYSDAMAAIYKRYPSDPDLVALYVEALMCLKPWALWVPDEKTGKVPEFTPTIVSVLEKALKDHPRHPALCHLYIHAMECGPEPSKAVPQADMLTENGGVVPGSGHLLHMASHIDMLVGDYKRAIEANLRAIVADEAYVKLTNHAGGFYLVYRIHNIHLLTWAAMFDGQYHAAITHARKVTQKLDAKAISAFPEYLEGYVCLPLMVLMRFGKWDDILKEPIPEDAKTWPSVIAATRCVRGVAYAALGKVKEALAEEAAFFEAVKNEALTGRLISNNLIYDPTGKCGILNVGEKLLRGEILYREGKFDQAFEALREAVAADDGLNYDEPWGWMQPTRHALGALLLESKRFQEAKHVFEADLEKWPNNLWALKGLAEIARVTGESKEVFEEFRRRADEASARADVSIGAACLCANGVKAESSGGDAAEKKLEKPKTRCGGCCSRSSKVPASSAAADDDGREAATSTTMCGTQKAIEKLHGGK</sequence>
<feature type="repeat" description="TPR" evidence="3">
    <location>
        <begin position="15"/>
        <end position="48"/>
    </location>
</feature>
<reference evidence="5" key="1">
    <citation type="submission" date="2021-01" db="EMBL/GenBank/DDBJ databases">
        <authorList>
            <person name="Corre E."/>
            <person name="Pelletier E."/>
            <person name="Niang G."/>
            <person name="Scheremetjew M."/>
            <person name="Finn R."/>
            <person name="Kale V."/>
            <person name="Holt S."/>
            <person name="Cochrane G."/>
            <person name="Meng A."/>
            <person name="Brown T."/>
            <person name="Cohen L."/>
        </authorList>
    </citation>
    <scope>NUCLEOTIDE SEQUENCE</scope>
    <source>
        <strain evidence="5">CCCM811</strain>
    </source>
</reference>
<organism evidence="5">
    <name type="scientific">Lotharella globosa</name>
    <dbReference type="NCBI Taxonomy" id="91324"/>
    <lineage>
        <taxon>Eukaryota</taxon>
        <taxon>Sar</taxon>
        <taxon>Rhizaria</taxon>
        <taxon>Cercozoa</taxon>
        <taxon>Chlorarachniophyceae</taxon>
        <taxon>Lotharella</taxon>
    </lineage>
</organism>
<protein>
    <recommendedName>
        <fullName evidence="6">Tetratricopeptide repeat protein 38</fullName>
    </recommendedName>
</protein>
<name>A0A7S3YYF3_9EUKA</name>
<gene>
    <name evidence="5" type="ORF">LGLO00237_LOCUS17597</name>
</gene>
<dbReference type="EMBL" id="HBIV01024512">
    <property type="protein sequence ID" value="CAE0665991.1"/>
    <property type="molecule type" value="Transcribed_RNA"/>
</dbReference>
<dbReference type="PANTHER" id="PTHR45588">
    <property type="entry name" value="TPR DOMAIN-CONTAINING PROTEIN"/>
    <property type="match status" value="1"/>
</dbReference>
<dbReference type="SMART" id="SM00028">
    <property type="entry name" value="TPR"/>
    <property type="match status" value="3"/>
</dbReference>
<dbReference type="PROSITE" id="PS50005">
    <property type="entry name" value="TPR"/>
    <property type="match status" value="1"/>
</dbReference>
<feature type="region of interest" description="Disordered" evidence="4">
    <location>
        <begin position="560"/>
        <end position="607"/>
    </location>
</feature>
<proteinExistence type="predicted"/>